<organism evidence="2 3">
    <name type="scientific">Brassica cretica</name>
    <name type="common">Mustard</name>
    <dbReference type="NCBI Taxonomy" id="69181"/>
    <lineage>
        <taxon>Eukaryota</taxon>
        <taxon>Viridiplantae</taxon>
        <taxon>Streptophyta</taxon>
        <taxon>Embryophyta</taxon>
        <taxon>Tracheophyta</taxon>
        <taxon>Spermatophyta</taxon>
        <taxon>Magnoliopsida</taxon>
        <taxon>eudicotyledons</taxon>
        <taxon>Gunneridae</taxon>
        <taxon>Pentapetalae</taxon>
        <taxon>rosids</taxon>
        <taxon>malvids</taxon>
        <taxon>Brassicales</taxon>
        <taxon>Brassicaceae</taxon>
        <taxon>Brassiceae</taxon>
        <taxon>Brassica</taxon>
    </lineage>
</organism>
<keyword evidence="1" id="KW-1133">Transmembrane helix</keyword>
<sequence length="116" mass="13596">MLLVLQPCLLTGDSLMLQAKPTPLSISTYLSILPPMMLKDSTESYYVRNTLETLRLILVIFFMGFELLIYCTELLLNDQERDYILTRVHAAKEELKMKRKKTVKERYRLKNKVPGR</sequence>
<protein>
    <submittedName>
        <fullName evidence="2">Uncharacterized protein</fullName>
    </submittedName>
</protein>
<evidence type="ECO:0000313" key="3">
    <source>
        <dbReference type="Proteomes" id="UP000712281"/>
    </source>
</evidence>
<dbReference type="EMBL" id="QGKW02001660">
    <property type="protein sequence ID" value="KAF2581977.1"/>
    <property type="molecule type" value="Genomic_DNA"/>
</dbReference>
<comment type="caution">
    <text evidence="2">The sequence shown here is derived from an EMBL/GenBank/DDBJ whole genome shotgun (WGS) entry which is preliminary data.</text>
</comment>
<dbReference type="Proteomes" id="UP000712281">
    <property type="component" value="Unassembled WGS sequence"/>
</dbReference>
<dbReference type="AlphaFoldDB" id="A0A8S9JKS7"/>
<proteinExistence type="predicted"/>
<evidence type="ECO:0000256" key="1">
    <source>
        <dbReference type="SAM" id="Phobius"/>
    </source>
</evidence>
<name>A0A8S9JKS7_BRACR</name>
<reference evidence="2" key="1">
    <citation type="submission" date="2019-12" db="EMBL/GenBank/DDBJ databases">
        <title>Genome sequencing and annotation of Brassica cretica.</title>
        <authorList>
            <person name="Studholme D.J."/>
            <person name="Sarris P.F."/>
        </authorList>
    </citation>
    <scope>NUCLEOTIDE SEQUENCE</scope>
    <source>
        <strain evidence="2">PFS-001/15</strain>
        <tissue evidence="2">Leaf</tissue>
    </source>
</reference>
<feature type="transmembrane region" description="Helical" evidence="1">
    <location>
        <begin position="54"/>
        <end position="76"/>
    </location>
</feature>
<evidence type="ECO:0000313" key="2">
    <source>
        <dbReference type="EMBL" id="KAF2581977.1"/>
    </source>
</evidence>
<accession>A0A8S9JKS7</accession>
<keyword evidence="1" id="KW-0812">Transmembrane</keyword>
<keyword evidence="1" id="KW-0472">Membrane</keyword>
<gene>
    <name evidence="2" type="ORF">F2Q68_00000748</name>
</gene>